<dbReference type="InterPro" id="IPR029016">
    <property type="entry name" value="GAF-like_dom_sf"/>
</dbReference>
<evidence type="ECO:0000313" key="6">
    <source>
        <dbReference type="EMBL" id="WZP14719.1"/>
    </source>
</evidence>
<dbReference type="Gene3D" id="1.10.10.10">
    <property type="entry name" value="Winged helix-like DNA-binding domain superfamily/Winged helix DNA-binding domain"/>
    <property type="match status" value="1"/>
</dbReference>
<evidence type="ECO:0000256" key="1">
    <source>
        <dbReference type="ARBA" id="ARBA00022679"/>
    </source>
</evidence>
<gene>
    <name evidence="6" type="ORF">AAE021_10985</name>
</gene>
<dbReference type="SUPFAM" id="SSF55781">
    <property type="entry name" value="GAF domain-like"/>
    <property type="match status" value="1"/>
</dbReference>
<name>A0ABZ2ZRE1_9MICC</name>
<accession>A0ABZ2ZRE1</accession>
<dbReference type="InterPro" id="IPR005561">
    <property type="entry name" value="ANTAR"/>
</dbReference>
<dbReference type="PROSITE" id="PS50921">
    <property type="entry name" value="ANTAR"/>
    <property type="match status" value="1"/>
</dbReference>
<dbReference type="Gene3D" id="3.30.450.40">
    <property type="match status" value="1"/>
</dbReference>
<reference evidence="6 7" key="1">
    <citation type="submission" date="2024-04" db="EMBL/GenBank/DDBJ databases">
        <title>Arthrobacter sp. from Plains bison fecal sample.</title>
        <authorList>
            <person name="Ruzzini A."/>
        </authorList>
    </citation>
    <scope>NUCLEOTIDE SEQUENCE [LARGE SCALE GENOMIC DNA]</scope>
    <source>
        <strain evidence="6 7">EINP1</strain>
    </source>
</reference>
<dbReference type="Proteomes" id="UP001448858">
    <property type="component" value="Chromosome"/>
</dbReference>
<sequence length="242" mass="25304">MDKSASALLLPLRAQELLLQHPDLDDFLESVAVLLTGQLSQWKVSGVSLMIVRPRRQPLHVATSSGLAELQQGPDGEDPVRLVLASGVPAVVRDMETETRWGGYPDAALGRGVAAAAAVPVPLPAPDTAAAVLTGYSGSPGAFGPEAVRAVETAAEDLAAPLALALRLDTQTHRANNLQAALESRTVVDLAAGIIMAQNNCSQQSAIEILRSVSNSRNVKVRDVAAGVVAVVSDRVSTHFEE</sequence>
<dbReference type="InterPro" id="IPR036388">
    <property type="entry name" value="WH-like_DNA-bd_sf"/>
</dbReference>
<evidence type="ECO:0000313" key="7">
    <source>
        <dbReference type="Proteomes" id="UP001448858"/>
    </source>
</evidence>
<organism evidence="6 7">
    <name type="scientific">Arthrobacter citreus</name>
    <dbReference type="NCBI Taxonomy" id="1670"/>
    <lineage>
        <taxon>Bacteria</taxon>
        <taxon>Bacillati</taxon>
        <taxon>Actinomycetota</taxon>
        <taxon>Actinomycetes</taxon>
        <taxon>Micrococcales</taxon>
        <taxon>Micrococcaceae</taxon>
        <taxon>Arthrobacter</taxon>
    </lineage>
</organism>
<dbReference type="EMBL" id="CP151657">
    <property type="protein sequence ID" value="WZP14719.1"/>
    <property type="molecule type" value="Genomic_DNA"/>
</dbReference>
<dbReference type="SUPFAM" id="SSF52172">
    <property type="entry name" value="CheY-like"/>
    <property type="match status" value="1"/>
</dbReference>
<dbReference type="InterPro" id="IPR011006">
    <property type="entry name" value="CheY-like_superfamily"/>
</dbReference>
<keyword evidence="2" id="KW-0418">Kinase</keyword>
<keyword evidence="4" id="KW-0804">Transcription</keyword>
<evidence type="ECO:0000256" key="3">
    <source>
        <dbReference type="ARBA" id="ARBA00023015"/>
    </source>
</evidence>
<dbReference type="InterPro" id="IPR003018">
    <property type="entry name" value="GAF"/>
</dbReference>
<dbReference type="Pfam" id="PF03861">
    <property type="entry name" value="ANTAR"/>
    <property type="match status" value="1"/>
</dbReference>
<keyword evidence="3" id="KW-0805">Transcription regulation</keyword>
<protein>
    <submittedName>
        <fullName evidence="6">ANTAR domain-containing protein</fullName>
    </submittedName>
</protein>
<dbReference type="SMART" id="SM00065">
    <property type="entry name" value="GAF"/>
    <property type="match status" value="1"/>
</dbReference>
<keyword evidence="7" id="KW-1185">Reference proteome</keyword>
<proteinExistence type="predicted"/>
<dbReference type="SMART" id="SM01012">
    <property type="entry name" value="ANTAR"/>
    <property type="match status" value="1"/>
</dbReference>
<dbReference type="RefSeq" id="WP_342022376.1">
    <property type="nucleotide sequence ID" value="NZ_CP151657.1"/>
</dbReference>
<evidence type="ECO:0000259" key="5">
    <source>
        <dbReference type="PROSITE" id="PS50921"/>
    </source>
</evidence>
<evidence type="ECO:0000256" key="4">
    <source>
        <dbReference type="ARBA" id="ARBA00023163"/>
    </source>
</evidence>
<evidence type="ECO:0000256" key="2">
    <source>
        <dbReference type="ARBA" id="ARBA00022777"/>
    </source>
</evidence>
<keyword evidence="1" id="KW-0808">Transferase</keyword>
<feature type="domain" description="ANTAR" evidence="5">
    <location>
        <begin position="168"/>
        <end position="229"/>
    </location>
</feature>